<dbReference type="PROSITE" id="PS51335">
    <property type="entry name" value="ELMO"/>
    <property type="match status" value="1"/>
</dbReference>
<sequence length="163" mass="19160">MLYSVFQELTHKKCELVRGDHWGSIGFQGTDPSTDFRGGGLLSLLCLLYFVTETDPIRIVDETFQLSLDPVHNFPFVLVGVNITSILLRLMRQEKLNRTFNSRKNVLDTFMLMYSAVFWLMGSLWEEEQCTILQMETVLKRLEEWCERKPNSLLKRYEKLSWV</sequence>
<accession>A0AAV2T637</accession>
<reference evidence="2" key="1">
    <citation type="submission" date="2024-06" db="EMBL/GenBank/DDBJ databases">
        <authorList>
            <person name="Liu X."/>
            <person name="Lenzi L."/>
            <person name="Haldenby T S."/>
            <person name="Uol C."/>
        </authorList>
    </citation>
    <scope>NUCLEOTIDE SEQUENCE</scope>
</reference>
<organism evidence="2 3">
    <name type="scientific">Calicophoron daubneyi</name>
    <name type="common">Rumen fluke</name>
    <name type="synonym">Paramphistomum daubneyi</name>
    <dbReference type="NCBI Taxonomy" id="300641"/>
    <lineage>
        <taxon>Eukaryota</taxon>
        <taxon>Metazoa</taxon>
        <taxon>Spiralia</taxon>
        <taxon>Lophotrochozoa</taxon>
        <taxon>Platyhelminthes</taxon>
        <taxon>Trematoda</taxon>
        <taxon>Digenea</taxon>
        <taxon>Plagiorchiida</taxon>
        <taxon>Pronocephalata</taxon>
        <taxon>Paramphistomoidea</taxon>
        <taxon>Paramphistomidae</taxon>
        <taxon>Calicophoron</taxon>
    </lineage>
</organism>
<comment type="caution">
    <text evidence="2">The sequence shown here is derived from an EMBL/GenBank/DDBJ whole genome shotgun (WGS) entry which is preliminary data.</text>
</comment>
<dbReference type="InterPro" id="IPR006816">
    <property type="entry name" value="ELMO_dom"/>
</dbReference>
<dbReference type="PANTHER" id="PTHR12771:SF2">
    <property type="entry name" value="ELMO DOMAIN-CONTAINING PROTEIN 3"/>
    <property type="match status" value="1"/>
</dbReference>
<dbReference type="AlphaFoldDB" id="A0AAV2T637"/>
<gene>
    <name evidence="2" type="ORF">CDAUBV1_LOCUS4005</name>
</gene>
<dbReference type="EMBL" id="CAXLJL010000099">
    <property type="protein sequence ID" value="CAL5131539.1"/>
    <property type="molecule type" value="Genomic_DNA"/>
</dbReference>
<dbReference type="Proteomes" id="UP001497525">
    <property type="component" value="Unassembled WGS sequence"/>
</dbReference>
<dbReference type="PANTHER" id="PTHR12771">
    <property type="entry name" value="ENGULFMENT AND CELL MOTILITY"/>
    <property type="match status" value="1"/>
</dbReference>
<proteinExistence type="predicted"/>
<evidence type="ECO:0000259" key="1">
    <source>
        <dbReference type="PROSITE" id="PS51335"/>
    </source>
</evidence>
<feature type="domain" description="ELMO" evidence="1">
    <location>
        <begin position="1"/>
        <end position="150"/>
    </location>
</feature>
<protein>
    <recommendedName>
        <fullName evidence="1">ELMO domain-containing protein</fullName>
    </recommendedName>
</protein>
<evidence type="ECO:0000313" key="3">
    <source>
        <dbReference type="Proteomes" id="UP001497525"/>
    </source>
</evidence>
<dbReference type="InterPro" id="IPR050868">
    <property type="entry name" value="ELMO_domain-containing"/>
</dbReference>
<evidence type="ECO:0000313" key="2">
    <source>
        <dbReference type="EMBL" id="CAL5131539.1"/>
    </source>
</evidence>
<name>A0AAV2T637_CALDB</name>
<dbReference type="Pfam" id="PF04727">
    <property type="entry name" value="ELMO_CED12"/>
    <property type="match status" value="1"/>
</dbReference>